<feature type="domain" description="Fungal lipase-type" evidence="1">
    <location>
        <begin position="49"/>
        <end position="170"/>
    </location>
</feature>
<evidence type="ECO:0000313" key="2">
    <source>
        <dbReference type="EMBL" id="USG59923.1"/>
    </source>
</evidence>
<accession>A0ABY4VYB9</accession>
<dbReference type="Proteomes" id="UP001056291">
    <property type="component" value="Chromosome"/>
</dbReference>
<proteinExistence type="predicted"/>
<dbReference type="InterPro" id="IPR051218">
    <property type="entry name" value="Sec_MonoDiacylglyc_Lipase"/>
</dbReference>
<evidence type="ECO:0000313" key="3">
    <source>
        <dbReference type="Proteomes" id="UP001056291"/>
    </source>
</evidence>
<dbReference type="PANTHER" id="PTHR45856">
    <property type="entry name" value="ALPHA/BETA-HYDROLASES SUPERFAMILY PROTEIN"/>
    <property type="match status" value="1"/>
</dbReference>
<name>A0ABY4VYB9_9PROT</name>
<dbReference type="SUPFAM" id="SSF53474">
    <property type="entry name" value="alpha/beta-Hydrolases"/>
    <property type="match status" value="1"/>
</dbReference>
<organism evidence="2 3">
    <name type="scientific">Sneathiella marina</name>
    <dbReference type="NCBI Taxonomy" id="2950108"/>
    <lineage>
        <taxon>Bacteria</taxon>
        <taxon>Pseudomonadati</taxon>
        <taxon>Pseudomonadota</taxon>
        <taxon>Alphaproteobacteria</taxon>
        <taxon>Sneathiellales</taxon>
        <taxon>Sneathiellaceae</taxon>
        <taxon>Sneathiella</taxon>
    </lineage>
</organism>
<dbReference type="CDD" id="cd00519">
    <property type="entry name" value="Lipase_3"/>
    <property type="match status" value="1"/>
</dbReference>
<dbReference type="InterPro" id="IPR029058">
    <property type="entry name" value="AB_hydrolase_fold"/>
</dbReference>
<dbReference type="EMBL" id="CP098747">
    <property type="protein sequence ID" value="USG59923.1"/>
    <property type="molecule type" value="Genomic_DNA"/>
</dbReference>
<evidence type="ECO:0000259" key="1">
    <source>
        <dbReference type="Pfam" id="PF01764"/>
    </source>
</evidence>
<dbReference type="InterPro" id="IPR002921">
    <property type="entry name" value="Fungal_lipase-type"/>
</dbReference>
<dbReference type="Gene3D" id="3.40.50.1820">
    <property type="entry name" value="alpha/beta hydrolase"/>
    <property type="match status" value="1"/>
</dbReference>
<protein>
    <submittedName>
        <fullName evidence="2">Lipase family protein</fullName>
    </submittedName>
</protein>
<reference evidence="2" key="1">
    <citation type="submission" date="2022-06" db="EMBL/GenBank/DDBJ databases">
        <title>Sneathiella actinostolidae sp. nov., isolated from a sea anemonein the Western Pacific Ocean.</title>
        <authorList>
            <person name="Wei M.J."/>
        </authorList>
    </citation>
    <scope>NUCLEOTIDE SEQUENCE</scope>
    <source>
        <strain evidence="2">PHK-P5</strain>
    </source>
</reference>
<dbReference type="RefSeq" id="WP_251932693.1">
    <property type="nucleotide sequence ID" value="NZ_CP098747.1"/>
</dbReference>
<keyword evidence="3" id="KW-1185">Reference proteome</keyword>
<sequence length="218" mass="23979">MTPVEAALCAKIAYLDEGAAAARKLGFSYRAVRRNSHFAWIGRRGALTVIAFRGSAFSRSGSGPYRANMSTDLVPWMGPGLVHEGYHQAMWQLVAALRRERINGENVILTGHSMGAALAVLAARFLLAKRVHAFACPRIGNKVFAKNITSHVRITRYVNRGDFLSRLPFRGSVRRGDRQQTEAYVHAGRAVRLSTFGHGMAAYVSGVSGKKHRYFSTS</sequence>
<dbReference type="PANTHER" id="PTHR45856:SF24">
    <property type="entry name" value="FUNGAL LIPASE-LIKE DOMAIN-CONTAINING PROTEIN"/>
    <property type="match status" value="1"/>
</dbReference>
<gene>
    <name evidence="2" type="ORF">NBZ79_12125</name>
</gene>
<dbReference type="Pfam" id="PF01764">
    <property type="entry name" value="Lipase_3"/>
    <property type="match status" value="1"/>
</dbReference>